<keyword evidence="6" id="KW-0325">Glycoprotein</keyword>
<reference evidence="9 10" key="1">
    <citation type="submission" date="2016-04" db="EMBL/GenBank/DDBJ databases">
        <title>The genome of Intoshia linei affirms orthonectids as highly simplified spiralians.</title>
        <authorList>
            <person name="Mikhailov K.V."/>
            <person name="Slusarev G.S."/>
            <person name="Nikitin M.A."/>
            <person name="Logacheva M.D."/>
            <person name="Penin A."/>
            <person name="Aleoshin V."/>
            <person name="Panchin Y.V."/>
        </authorList>
    </citation>
    <scope>NUCLEOTIDE SEQUENCE [LARGE SCALE GENOMIC DNA]</scope>
    <source>
        <strain evidence="9">Intl2013</strain>
        <tissue evidence="9">Whole animal</tissue>
    </source>
</reference>
<dbReference type="PROSITE" id="PS51236">
    <property type="entry name" value="TSP_CTER"/>
    <property type="match status" value="1"/>
</dbReference>
<sequence>MKDNCIDFPNSEQTDTDGDGKGNLCDSDIDNDGIKNLYDVCLYSKENGKIADIYNNFYYKCKYDLDMDGIFNILDPNPFDSIIKTINFMPCEIIPIEENIQDIHRNTILIRDHGRHIQTIGSREKMATLIVTNIAFTDGIFTGTFYTKSVELTGYIGIIFNYHSTGMYYIVMWKSQNSNLKSSNARGSMHGLKIKLINSKRYPTWSSRLYIEALWESAAIYELNLQTKLLYKGDVGWKSGVSYKWKLERYASTGHVRFIIENANNLIIDTGIIYDNFLNGGKIGIFNYDQNGFISSNLKYKIFPIQNGLILFSKDAKNSLKLPNAICLCMHKSFSLYLHILMEFDSILTNQKIYLFTMQDVNLFSIYIENNLFKLSVYGSILIFPNVVANNANYGIGAGYDAANQKMYFYLNGQESVISVNNYDLTILDSLKLNIYVGGTNDITNISQNVLLDEIRLYSIFMGKKEFFENAWNKDVRIAIKSKCLIYMSSFDTNNDVFNEAIFNQNCIDKSQYTYQNVLDQSLDTLHKSMCYDNVLCATNMEFVSLDNIEQNAVTYFDCCGSVGNSWGIKSQCNPCTINFKKRSSRNDNDRWDENEGHDNGRRSTNENKDRNNYNNVREKDNDRWDENDGH</sequence>
<evidence type="ECO:0000313" key="10">
    <source>
        <dbReference type="Proteomes" id="UP000078046"/>
    </source>
</evidence>
<dbReference type="SUPFAM" id="SSF103647">
    <property type="entry name" value="TSP type-3 repeat"/>
    <property type="match status" value="1"/>
</dbReference>
<dbReference type="Pfam" id="PF05735">
    <property type="entry name" value="TSP_C"/>
    <property type="match status" value="1"/>
</dbReference>
<keyword evidence="2" id="KW-0732">Signal</keyword>
<dbReference type="Proteomes" id="UP000078046">
    <property type="component" value="Unassembled WGS sequence"/>
</dbReference>
<dbReference type="SUPFAM" id="SSF49899">
    <property type="entry name" value="Concanavalin A-like lectins/glucanases"/>
    <property type="match status" value="2"/>
</dbReference>
<comment type="caution">
    <text evidence="9">The sequence shown here is derived from an EMBL/GenBank/DDBJ whole genome shotgun (WGS) entry which is preliminary data.</text>
</comment>
<evidence type="ECO:0000259" key="8">
    <source>
        <dbReference type="PROSITE" id="PS51236"/>
    </source>
</evidence>
<evidence type="ECO:0000256" key="6">
    <source>
        <dbReference type="ARBA" id="ARBA00023180"/>
    </source>
</evidence>
<accession>A0A177AT37</accession>
<dbReference type="InterPro" id="IPR013320">
    <property type="entry name" value="ConA-like_dom_sf"/>
</dbReference>
<evidence type="ECO:0000256" key="4">
    <source>
        <dbReference type="ARBA" id="ARBA00022837"/>
    </source>
</evidence>
<dbReference type="EMBL" id="LWCA01001405">
    <property type="protein sequence ID" value="OAF65187.1"/>
    <property type="molecule type" value="Genomic_DNA"/>
</dbReference>
<dbReference type="Pfam" id="PF02412">
    <property type="entry name" value="TSP_3"/>
    <property type="match status" value="1"/>
</dbReference>
<keyword evidence="10" id="KW-1185">Reference proteome</keyword>
<proteinExistence type="predicted"/>
<name>A0A177AT37_9BILA</name>
<evidence type="ECO:0000256" key="7">
    <source>
        <dbReference type="SAM" id="MobiDB-lite"/>
    </source>
</evidence>
<keyword evidence="3" id="KW-0677">Repeat</keyword>
<feature type="compositionally biased region" description="Basic and acidic residues" evidence="7">
    <location>
        <begin position="585"/>
        <end position="631"/>
    </location>
</feature>
<dbReference type="GO" id="GO:0005576">
    <property type="term" value="C:extracellular region"/>
    <property type="evidence" value="ECO:0007669"/>
    <property type="project" value="InterPro"/>
</dbReference>
<evidence type="ECO:0000256" key="5">
    <source>
        <dbReference type="ARBA" id="ARBA00023157"/>
    </source>
</evidence>
<feature type="domain" description="TSP C-terminal" evidence="8">
    <location>
        <begin position="81"/>
        <end position="307"/>
    </location>
</feature>
<evidence type="ECO:0000256" key="2">
    <source>
        <dbReference type="ARBA" id="ARBA00022729"/>
    </source>
</evidence>
<feature type="region of interest" description="Disordered" evidence="7">
    <location>
        <begin position="1"/>
        <end position="22"/>
    </location>
</feature>
<dbReference type="GO" id="GO:0005509">
    <property type="term" value="F:calcium ion binding"/>
    <property type="evidence" value="ECO:0007669"/>
    <property type="project" value="InterPro"/>
</dbReference>
<dbReference type="Gene3D" id="2.60.120.200">
    <property type="match status" value="1"/>
</dbReference>
<dbReference type="SUPFAM" id="SSF57581">
    <property type="entry name" value="TB module/8-cys domain"/>
    <property type="match status" value="1"/>
</dbReference>
<evidence type="ECO:0000313" key="9">
    <source>
        <dbReference type="EMBL" id="OAF65187.1"/>
    </source>
</evidence>
<protein>
    <recommendedName>
        <fullName evidence="8">TSP C-terminal domain-containing protein</fullName>
    </recommendedName>
</protein>
<organism evidence="9 10">
    <name type="scientific">Intoshia linei</name>
    <dbReference type="NCBI Taxonomy" id="1819745"/>
    <lineage>
        <taxon>Eukaryota</taxon>
        <taxon>Metazoa</taxon>
        <taxon>Spiralia</taxon>
        <taxon>Lophotrochozoa</taxon>
        <taxon>Mesozoa</taxon>
        <taxon>Orthonectida</taxon>
        <taxon>Rhopaluridae</taxon>
        <taxon>Intoshia</taxon>
    </lineage>
</organism>
<dbReference type="OrthoDB" id="6146359at2759"/>
<dbReference type="InterPro" id="IPR028974">
    <property type="entry name" value="TSP_type-3_rpt"/>
</dbReference>
<feature type="region of interest" description="Disordered" evidence="7">
    <location>
        <begin position="583"/>
        <end position="631"/>
    </location>
</feature>
<dbReference type="GO" id="GO:0007155">
    <property type="term" value="P:cell adhesion"/>
    <property type="evidence" value="ECO:0007669"/>
    <property type="project" value="InterPro"/>
</dbReference>
<feature type="non-terminal residue" evidence="9">
    <location>
        <position position="631"/>
    </location>
</feature>
<evidence type="ECO:0000256" key="3">
    <source>
        <dbReference type="ARBA" id="ARBA00022737"/>
    </source>
</evidence>
<gene>
    <name evidence="9" type="ORF">A3Q56_07102</name>
</gene>
<dbReference type="PANTHER" id="PTHR10199">
    <property type="entry name" value="THROMBOSPONDIN"/>
    <property type="match status" value="1"/>
</dbReference>
<keyword evidence="5" id="KW-1015">Disulfide bond</keyword>
<keyword evidence="4" id="KW-0106">Calcium</keyword>
<dbReference type="InterPro" id="IPR003367">
    <property type="entry name" value="Thrombospondin_3-like_rpt"/>
</dbReference>
<keyword evidence="1" id="KW-0245">EGF-like domain</keyword>
<dbReference type="AlphaFoldDB" id="A0A177AT37"/>
<evidence type="ECO:0000256" key="1">
    <source>
        <dbReference type="ARBA" id="ARBA00022536"/>
    </source>
</evidence>
<dbReference type="Gene3D" id="4.10.1080.10">
    <property type="entry name" value="TSP type-3 repeat"/>
    <property type="match status" value="1"/>
</dbReference>
<dbReference type="InterPro" id="IPR036773">
    <property type="entry name" value="TB_dom_sf"/>
</dbReference>
<dbReference type="InterPro" id="IPR008859">
    <property type="entry name" value="Thrombospondin_C"/>
</dbReference>